<evidence type="ECO:0000256" key="3">
    <source>
        <dbReference type="ARBA" id="ARBA00022842"/>
    </source>
</evidence>
<keyword evidence="5" id="KW-1185">Reference proteome</keyword>
<reference evidence="4 5" key="1">
    <citation type="submission" date="2010-12" db="EMBL/GenBank/DDBJ databases">
        <authorList>
            <person name="Muzny D."/>
            <person name="Qin X."/>
            <person name="Deng J."/>
            <person name="Jiang H."/>
            <person name="Liu Y."/>
            <person name="Qu J."/>
            <person name="Song X.-Z."/>
            <person name="Zhang L."/>
            <person name="Thornton R."/>
            <person name="Coyle M."/>
            <person name="Francisco L."/>
            <person name="Jackson L."/>
            <person name="Javaid M."/>
            <person name="Korchina V."/>
            <person name="Kovar C."/>
            <person name="Mata R."/>
            <person name="Mathew T."/>
            <person name="Ngo R."/>
            <person name="Nguyen L."/>
            <person name="Nguyen N."/>
            <person name="Okwuonu G."/>
            <person name="Ongeri F."/>
            <person name="Pham C."/>
            <person name="Simmons D."/>
            <person name="Wilczek-Boney K."/>
            <person name="Hale W."/>
            <person name="Jakkamsetti A."/>
            <person name="Pham P."/>
            <person name="Ruth R."/>
            <person name="San Lucas F."/>
            <person name="Warren J."/>
            <person name="Zhang J."/>
            <person name="Zhao Z."/>
            <person name="Zhou C."/>
            <person name="Zhu D."/>
            <person name="Lee S."/>
            <person name="Bess C."/>
            <person name="Blankenburg K."/>
            <person name="Forbes L."/>
            <person name="Fu Q."/>
            <person name="Gubbala S."/>
            <person name="Hirani K."/>
            <person name="Jayaseelan J.C."/>
            <person name="Lara F."/>
            <person name="Munidasa M."/>
            <person name="Palculict T."/>
            <person name="Patil S."/>
            <person name="Pu L.-L."/>
            <person name="Saada N."/>
            <person name="Tang L."/>
            <person name="Weissenberger G."/>
            <person name="Zhu Y."/>
            <person name="Hemphill L."/>
            <person name="Shang Y."/>
            <person name="Youmans B."/>
            <person name="Ayvaz T."/>
            <person name="Ross M."/>
            <person name="Santibanez J."/>
            <person name="Aqrawi P."/>
            <person name="Gross S."/>
            <person name="Joshi V."/>
            <person name="Fowler G."/>
            <person name="Nazareth L."/>
            <person name="Reid J."/>
            <person name="Worley K."/>
            <person name="Petrosino J."/>
            <person name="Highlander S."/>
            <person name="Gibbs R."/>
        </authorList>
    </citation>
    <scope>NUCLEOTIDE SEQUENCE [LARGE SCALE GENOMIC DNA]</scope>
    <source>
        <strain evidence="4 5">ATCC 51599</strain>
    </source>
</reference>
<protein>
    <submittedName>
        <fullName evidence="4">HAD hydrolase, family IB</fullName>
    </submittedName>
</protein>
<dbReference type="RefSeq" id="WP_005673878.1">
    <property type="nucleotide sequence ID" value="NZ_CP146288.1"/>
</dbReference>
<dbReference type="STRING" id="887898.HMPREF0551_1577"/>
<keyword evidence="1" id="KW-0479">Metal-binding</keyword>
<dbReference type="Gene3D" id="1.20.1440.100">
    <property type="entry name" value="SG protein - dephosphorylation function"/>
    <property type="match status" value="1"/>
</dbReference>
<evidence type="ECO:0000256" key="2">
    <source>
        <dbReference type="ARBA" id="ARBA00022801"/>
    </source>
</evidence>
<dbReference type="Pfam" id="PF12710">
    <property type="entry name" value="HAD"/>
    <property type="match status" value="1"/>
</dbReference>
<dbReference type="eggNOG" id="COG0560">
    <property type="taxonomic scope" value="Bacteria"/>
</dbReference>
<dbReference type="SUPFAM" id="SSF56784">
    <property type="entry name" value="HAD-like"/>
    <property type="match status" value="1"/>
</dbReference>
<dbReference type="PANTHER" id="PTHR43344:SF13">
    <property type="entry name" value="PHOSPHATASE RV3661-RELATED"/>
    <property type="match status" value="1"/>
</dbReference>
<accession>E7RY06</accession>
<dbReference type="NCBIfam" id="TIGR01488">
    <property type="entry name" value="HAD-SF-IB"/>
    <property type="match status" value="1"/>
</dbReference>
<gene>
    <name evidence="4" type="ORF">HMPREF0551_1577</name>
</gene>
<dbReference type="EMBL" id="AEQP01000010">
    <property type="protein sequence ID" value="EFV94830.1"/>
    <property type="molecule type" value="Genomic_DNA"/>
</dbReference>
<proteinExistence type="predicted"/>
<keyword evidence="3" id="KW-0460">Magnesium</keyword>
<keyword evidence="2 4" id="KW-0378">Hydrolase</keyword>
<dbReference type="PANTHER" id="PTHR43344">
    <property type="entry name" value="PHOSPHOSERINE PHOSPHATASE"/>
    <property type="match status" value="1"/>
</dbReference>
<dbReference type="GO" id="GO:0046872">
    <property type="term" value="F:metal ion binding"/>
    <property type="evidence" value="ECO:0007669"/>
    <property type="project" value="UniProtKB-KW"/>
</dbReference>
<dbReference type="CDD" id="cd02612">
    <property type="entry name" value="HAD_PGPPase"/>
    <property type="match status" value="1"/>
</dbReference>
<dbReference type="Proteomes" id="UP000011021">
    <property type="component" value="Unassembled WGS sequence"/>
</dbReference>
<organism evidence="4 5">
    <name type="scientific">Lautropia mirabilis ATCC 51599</name>
    <dbReference type="NCBI Taxonomy" id="887898"/>
    <lineage>
        <taxon>Bacteria</taxon>
        <taxon>Pseudomonadati</taxon>
        <taxon>Pseudomonadota</taxon>
        <taxon>Betaproteobacteria</taxon>
        <taxon>Burkholderiales</taxon>
        <taxon>Burkholderiaceae</taxon>
        <taxon>Lautropia</taxon>
    </lineage>
</organism>
<comment type="caution">
    <text evidence="4">The sequence shown here is derived from an EMBL/GenBank/DDBJ whole genome shotgun (WGS) entry which is preliminary data.</text>
</comment>
<sequence>MTYMKRLALFDLDHTLLPIDSDNEWGRFLCRTGRVADVAAFNARIDAFFEQYKRGQLDPAEHLRFVLGVLAGRPADEIEAWRREYIDTVIRPSLNAEALALVKKHLDAGDLCVIVTATNAFVTRHIAELFGVQHLLGAEGEVKDGRYTGEPQGTITFQAGKLVRLREWLQEQGLTPDDFDEIWAYSDSRNDLPMLEMATHPVATNPDPVLRQTATERGWPIIDLFPLV</sequence>
<evidence type="ECO:0000313" key="5">
    <source>
        <dbReference type="Proteomes" id="UP000011021"/>
    </source>
</evidence>
<dbReference type="AlphaFoldDB" id="E7RY06"/>
<dbReference type="InterPro" id="IPR006385">
    <property type="entry name" value="HAD_hydro_SerB1"/>
</dbReference>
<dbReference type="InterPro" id="IPR050582">
    <property type="entry name" value="HAD-like_SerB"/>
</dbReference>
<evidence type="ECO:0000313" key="4">
    <source>
        <dbReference type="EMBL" id="EFV94830.1"/>
    </source>
</evidence>
<dbReference type="InterPro" id="IPR023214">
    <property type="entry name" value="HAD_sf"/>
</dbReference>
<dbReference type="GO" id="GO:0016787">
    <property type="term" value="F:hydrolase activity"/>
    <property type="evidence" value="ECO:0007669"/>
    <property type="project" value="UniProtKB-KW"/>
</dbReference>
<dbReference type="Gene3D" id="3.40.50.1000">
    <property type="entry name" value="HAD superfamily/HAD-like"/>
    <property type="match status" value="1"/>
</dbReference>
<dbReference type="InterPro" id="IPR036412">
    <property type="entry name" value="HAD-like_sf"/>
</dbReference>
<dbReference type="NCBIfam" id="TIGR01490">
    <property type="entry name" value="HAD-SF-IB-hyp1"/>
    <property type="match status" value="1"/>
</dbReference>
<dbReference type="HOGENOM" id="CLU_052657_1_1_4"/>
<evidence type="ECO:0000256" key="1">
    <source>
        <dbReference type="ARBA" id="ARBA00022723"/>
    </source>
</evidence>
<name>E7RY06_9BURK</name>